<reference evidence="2 3" key="1">
    <citation type="submission" date="2010-08" db="EMBL/GenBank/DDBJ databases">
        <title>The draft genome of Desulfovibrio fructosovorans JJ.</title>
        <authorList>
            <consortium name="US DOE Joint Genome Institute (JGI-PGF)"/>
            <person name="Lucas S."/>
            <person name="Copeland A."/>
            <person name="Lapidus A."/>
            <person name="Cheng J.-F."/>
            <person name="Bruce D."/>
            <person name="Goodwin L."/>
            <person name="Pitluck S."/>
            <person name="Land M.L."/>
            <person name="Hauser L."/>
            <person name="Chang Y.-J."/>
            <person name="Jeffries C."/>
            <person name="Wall J.D."/>
            <person name="Stahl D.A."/>
            <person name="Arkin A.P."/>
            <person name="Dehal P."/>
            <person name="Stolyar S.M."/>
            <person name="Hazen T.C."/>
            <person name="Woyke T.J."/>
        </authorList>
    </citation>
    <scope>NUCLEOTIDE SEQUENCE [LARGE SCALE GENOMIC DNA]</scope>
    <source>
        <strain evidence="2 3">JJ</strain>
    </source>
</reference>
<keyword evidence="3" id="KW-1185">Reference proteome</keyword>
<dbReference type="NCBIfam" id="TIGR00738">
    <property type="entry name" value="rrf2_super"/>
    <property type="match status" value="1"/>
</dbReference>
<name>E1K2L3_SOLFR</name>
<dbReference type="STRING" id="596151.DesfrDRAFT_4113"/>
<protein>
    <submittedName>
        <fullName evidence="2">Transcriptional regulator, BadM/Rrf2 family</fullName>
    </submittedName>
</protein>
<evidence type="ECO:0000313" key="3">
    <source>
        <dbReference type="Proteomes" id="UP000006250"/>
    </source>
</evidence>
<sequence length="150" mass="16861">MPVTQKCQYALRALFELARRKGDGPIPAGGIAERQAIPKRFLEVILHQLRQGGFVDAQRGKEGGFYLARPAETVTVGEVIRFMDGPISPVDCHRERPGHDCPLRGGCVFRDVWQEAQAALEKVYDARNLRDLVEEDRHRHDMAAVPAYVI</sequence>
<evidence type="ECO:0000256" key="1">
    <source>
        <dbReference type="ARBA" id="ARBA00023125"/>
    </source>
</evidence>
<dbReference type="OrthoDB" id="9800519at2"/>
<organism evidence="2 3">
    <name type="scientific">Solidesulfovibrio fructosivorans JJ]</name>
    <dbReference type="NCBI Taxonomy" id="596151"/>
    <lineage>
        <taxon>Bacteria</taxon>
        <taxon>Pseudomonadati</taxon>
        <taxon>Thermodesulfobacteriota</taxon>
        <taxon>Desulfovibrionia</taxon>
        <taxon>Desulfovibrionales</taxon>
        <taxon>Desulfovibrionaceae</taxon>
        <taxon>Solidesulfovibrio</taxon>
    </lineage>
</organism>
<dbReference type="InterPro" id="IPR000944">
    <property type="entry name" value="Tscrpt_reg_Rrf2"/>
</dbReference>
<dbReference type="AlphaFoldDB" id="E1K2L3"/>
<dbReference type="PROSITE" id="PS51197">
    <property type="entry name" value="HTH_RRF2_2"/>
    <property type="match status" value="1"/>
</dbReference>
<dbReference type="Proteomes" id="UP000006250">
    <property type="component" value="Unassembled WGS sequence"/>
</dbReference>
<gene>
    <name evidence="2" type="ORF">DesfrDRAFT_4113</name>
</gene>
<comment type="caution">
    <text evidence="2">The sequence shown here is derived from an EMBL/GenBank/DDBJ whole genome shotgun (WGS) entry which is preliminary data.</text>
</comment>
<dbReference type="GO" id="GO:0003700">
    <property type="term" value="F:DNA-binding transcription factor activity"/>
    <property type="evidence" value="ECO:0007669"/>
    <property type="project" value="TreeGrafter"/>
</dbReference>
<dbReference type="RefSeq" id="WP_005997171.1">
    <property type="nucleotide sequence ID" value="NZ_AECZ01000063.1"/>
</dbReference>
<proteinExistence type="predicted"/>
<dbReference type="PANTHER" id="PTHR33221:SF5">
    <property type="entry name" value="HTH-TYPE TRANSCRIPTIONAL REGULATOR ISCR"/>
    <property type="match status" value="1"/>
</dbReference>
<dbReference type="Gene3D" id="1.10.10.10">
    <property type="entry name" value="Winged helix-like DNA-binding domain superfamily/Winged helix DNA-binding domain"/>
    <property type="match status" value="1"/>
</dbReference>
<dbReference type="Pfam" id="PF02082">
    <property type="entry name" value="Rrf2"/>
    <property type="match status" value="1"/>
</dbReference>
<dbReference type="GO" id="GO:0005829">
    <property type="term" value="C:cytosol"/>
    <property type="evidence" value="ECO:0007669"/>
    <property type="project" value="TreeGrafter"/>
</dbReference>
<keyword evidence="1" id="KW-0238">DNA-binding</keyword>
<dbReference type="GO" id="GO:0003677">
    <property type="term" value="F:DNA binding"/>
    <property type="evidence" value="ECO:0007669"/>
    <property type="project" value="UniProtKB-KW"/>
</dbReference>
<dbReference type="InterPro" id="IPR036388">
    <property type="entry name" value="WH-like_DNA-bd_sf"/>
</dbReference>
<dbReference type="eggNOG" id="COG1959">
    <property type="taxonomic scope" value="Bacteria"/>
</dbReference>
<dbReference type="SUPFAM" id="SSF46785">
    <property type="entry name" value="Winged helix' DNA-binding domain"/>
    <property type="match status" value="1"/>
</dbReference>
<dbReference type="InterPro" id="IPR036390">
    <property type="entry name" value="WH_DNA-bd_sf"/>
</dbReference>
<accession>E1K2L3</accession>
<dbReference type="EMBL" id="AECZ01000063">
    <property type="protein sequence ID" value="EFL49145.1"/>
    <property type="molecule type" value="Genomic_DNA"/>
</dbReference>
<evidence type="ECO:0000313" key="2">
    <source>
        <dbReference type="EMBL" id="EFL49145.1"/>
    </source>
</evidence>
<dbReference type="PANTHER" id="PTHR33221">
    <property type="entry name" value="WINGED HELIX-TURN-HELIX TRANSCRIPTIONAL REGULATOR, RRF2 FAMILY"/>
    <property type="match status" value="1"/>
</dbReference>